<proteinExistence type="predicted"/>
<dbReference type="Gene3D" id="3.60.10.10">
    <property type="entry name" value="Endonuclease/exonuclease/phosphatase"/>
    <property type="match status" value="1"/>
</dbReference>
<dbReference type="PANTHER" id="PTHR11371:SF31">
    <property type="entry name" value="EXTRACELLULAR NUCLEASE"/>
    <property type="match status" value="1"/>
</dbReference>
<keyword evidence="3" id="KW-1185">Reference proteome</keyword>
<dbReference type="InterPro" id="IPR036691">
    <property type="entry name" value="Endo/exonu/phosph_ase_sf"/>
</dbReference>
<feature type="domain" description="Endonuclease/exonuclease/phosphatase" evidence="1">
    <location>
        <begin position="45"/>
        <end position="233"/>
    </location>
</feature>
<dbReference type="InterPro" id="IPR005135">
    <property type="entry name" value="Endo/exonuclease/phosphatase"/>
</dbReference>
<organism evidence="2 3">
    <name type="scientific">Pseudodesulfovibrio portus</name>
    <dbReference type="NCBI Taxonomy" id="231439"/>
    <lineage>
        <taxon>Bacteria</taxon>
        <taxon>Pseudomonadati</taxon>
        <taxon>Thermodesulfobacteriota</taxon>
        <taxon>Desulfovibrionia</taxon>
        <taxon>Desulfovibrionales</taxon>
        <taxon>Desulfovibrionaceae</taxon>
    </lineage>
</organism>
<reference evidence="2" key="1">
    <citation type="submission" date="2022-08" db="EMBL/GenBank/DDBJ databases">
        <title>Genome Sequence of the sulphate-reducing bacterium, Pseudodesulfovibrio portus JCM14722.</title>
        <authorList>
            <person name="Kondo R."/>
            <person name="Kataoka T."/>
        </authorList>
    </citation>
    <scope>NUCLEOTIDE SEQUENCE</scope>
    <source>
        <strain evidence="2">JCM 14722</strain>
    </source>
</reference>
<sequence length="392" mass="45324">MINYWPLKRMDRKSRKRTVDGLERIRKLVAAEMPGRTLQSTLVLGTWNIRNFDDNRFGDGPRLEESLYYIAEVISAFDVIAIQEICRDLGPLKEVMRLLGADYDYIVTDVTEGSSGNKERLGFIYNTNKVRFRNIAGEIVLPWKDQISDVTRKRQFARTPFACAFQSGWFRFIFSTVHIYYGKQSKNSDEYRRRVGEIESVAKHLAKLAKKEKDNYILVGDFNIDKMGDDAGNALVGQGFETTQNIIGSNSRKNKFYDQISWLPREGSVRRADSDRSHGVLDVLSAVMRDGVTQFRDYDPFVTATLQRKLADAEEALREARRKNKPTAKKLNAVNDFKKTLADEELRRDYYVNTWRTFQISDHLPLWVELEVDFSAEYLTTLKDGTFTPLEE</sequence>
<accession>A0ABM8AQY8</accession>
<dbReference type="RefSeq" id="WP_264983873.1">
    <property type="nucleotide sequence ID" value="NZ_AP026708.1"/>
</dbReference>
<evidence type="ECO:0000313" key="3">
    <source>
        <dbReference type="Proteomes" id="UP001061361"/>
    </source>
</evidence>
<dbReference type="PANTHER" id="PTHR11371">
    <property type="entry name" value="DEOXYRIBONUCLEASE"/>
    <property type="match status" value="1"/>
</dbReference>
<gene>
    <name evidence="2" type="ORF">JCM14722_13600</name>
</gene>
<evidence type="ECO:0000259" key="1">
    <source>
        <dbReference type="Pfam" id="PF03372"/>
    </source>
</evidence>
<dbReference type="Pfam" id="PF03372">
    <property type="entry name" value="Exo_endo_phos"/>
    <property type="match status" value="1"/>
</dbReference>
<dbReference type="Proteomes" id="UP001061361">
    <property type="component" value="Chromosome"/>
</dbReference>
<evidence type="ECO:0000313" key="2">
    <source>
        <dbReference type="EMBL" id="BDQ33818.1"/>
    </source>
</evidence>
<protein>
    <recommendedName>
        <fullName evidence="1">Endonuclease/exonuclease/phosphatase domain-containing protein</fullName>
    </recommendedName>
</protein>
<name>A0ABM8AQY8_9BACT</name>
<dbReference type="SUPFAM" id="SSF56219">
    <property type="entry name" value="DNase I-like"/>
    <property type="match status" value="1"/>
</dbReference>
<dbReference type="CDD" id="cd10283">
    <property type="entry name" value="MnuA_DNase1-like"/>
    <property type="match status" value="1"/>
</dbReference>
<dbReference type="EMBL" id="AP026708">
    <property type="protein sequence ID" value="BDQ33818.1"/>
    <property type="molecule type" value="Genomic_DNA"/>
</dbReference>